<keyword evidence="2" id="KW-0547">Nucleotide-binding</keyword>
<evidence type="ECO:0000313" key="8">
    <source>
        <dbReference type="Proteomes" id="UP001567538"/>
    </source>
</evidence>
<evidence type="ECO:0000256" key="4">
    <source>
        <dbReference type="SAM" id="Coils"/>
    </source>
</evidence>
<evidence type="ECO:0000259" key="6">
    <source>
        <dbReference type="Pfam" id="PF18052"/>
    </source>
</evidence>
<feature type="signal peptide" evidence="5">
    <location>
        <begin position="1"/>
        <end position="23"/>
    </location>
</feature>
<evidence type="ECO:0000256" key="5">
    <source>
        <dbReference type="SAM" id="SignalP"/>
    </source>
</evidence>
<proteinExistence type="predicted"/>
<dbReference type="GO" id="GO:0000166">
    <property type="term" value="F:nucleotide binding"/>
    <property type="evidence" value="ECO:0007669"/>
    <property type="project" value="UniProtKB-KW"/>
</dbReference>
<name>A0ABD1IKM3_SALDI</name>
<feature type="domain" description="Disease resistance N-terminal" evidence="6">
    <location>
        <begin position="38"/>
        <end position="120"/>
    </location>
</feature>
<keyword evidence="3" id="KW-0611">Plant defense</keyword>
<dbReference type="EMBL" id="JBEAFC010000002">
    <property type="protein sequence ID" value="KAL1568329.1"/>
    <property type="molecule type" value="Genomic_DNA"/>
</dbReference>
<organism evidence="7 8">
    <name type="scientific">Salvia divinorum</name>
    <name type="common">Maria pastora</name>
    <name type="synonym">Diviner's sage</name>
    <dbReference type="NCBI Taxonomy" id="28513"/>
    <lineage>
        <taxon>Eukaryota</taxon>
        <taxon>Viridiplantae</taxon>
        <taxon>Streptophyta</taxon>
        <taxon>Embryophyta</taxon>
        <taxon>Tracheophyta</taxon>
        <taxon>Spermatophyta</taxon>
        <taxon>Magnoliopsida</taxon>
        <taxon>eudicotyledons</taxon>
        <taxon>Gunneridae</taxon>
        <taxon>Pentapetalae</taxon>
        <taxon>asterids</taxon>
        <taxon>lamiids</taxon>
        <taxon>Lamiales</taxon>
        <taxon>Lamiaceae</taxon>
        <taxon>Nepetoideae</taxon>
        <taxon>Mentheae</taxon>
        <taxon>Salviinae</taxon>
        <taxon>Salvia</taxon>
        <taxon>Salvia subgen. Calosphace</taxon>
    </lineage>
</organism>
<reference evidence="7 8" key="1">
    <citation type="submission" date="2024-06" db="EMBL/GenBank/DDBJ databases">
        <title>A chromosome level genome sequence of Diviner's sage (Salvia divinorum).</title>
        <authorList>
            <person name="Ford S.A."/>
            <person name="Ro D.-K."/>
            <person name="Ness R.W."/>
            <person name="Phillips M.A."/>
        </authorList>
    </citation>
    <scope>NUCLEOTIDE SEQUENCE [LARGE SCALE GENOMIC DNA]</scope>
    <source>
        <strain evidence="7">SAF-2024a</strain>
        <tissue evidence="7">Leaf</tissue>
    </source>
</reference>
<dbReference type="Proteomes" id="UP001567538">
    <property type="component" value="Unassembled WGS sequence"/>
</dbReference>
<dbReference type="AlphaFoldDB" id="A0ABD1IKM3"/>
<comment type="caution">
    <text evidence="7">The sequence shown here is derived from an EMBL/GenBank/DDBJ whole genome shotgun (WGS) entry which is preliminary data.</text>
</comment>
<dbReference type="Gene3D" id="1.20.5.4130">
    <property type="match status" value="1"/>
</dbReference>
<dbReference type="Pfam" id="PF18052">
    <property type="entry name" value="Rx_N"/>
    <property type="match status" value="1"/>
</dbReference>
<evidence type="ECO:0000256" key="1">
    <source>
        <dbReference type="ARBA" id="ARBA00022737"/>
    </source>
</evidence>
<evidence type="ECO:0000256" key="3">
    <source>
        <dbReference type="ARBA" id="ARBA00022821"/>
    </source>
</evidence>
<feature type="coiled-coil region" evidence="4">
    <location>
        <begin position="88"/>
        <end position="122"/>
    </location>
</feature>
<dbReference type="GO" id="GO:0006952">
    <property type="term" value="P:defense response"/>
    <property type="evidence" value="ECO:0007669"/>
    <property type="project" value="UniProtKB-KW"/>
</dbReference>
<evidence type="ECO:0000256" key="2">
    <source>
        <dbReference type="ARBA" id="ARBA00022741"/>
    </source>
</evidence>
<feature type="chain" id="PRO_5044795953" description="Disease resistance N-terminal domain-containing protein" evidence="5">
    <location>
        <begin position="24"/>
        <end position="162"/>
    </location>
</feature>
<keyword evidence="8" id="KW-1185">Reference proteome</keyword>
<keyword evidence="5" id="KW-0732">Signal</keyword>
<sequence length="162" mass="18554">MKQQLLFALKFLTLSGVYMFTRSRTPAHKLRSPEKSLAVLFILENLKRIFVDNKRLINDSKIDAELLENDVRLFKAFLKDCSNRRTRNAAIEELAAEIEAAVAEAEDAIAAYAAEAAVVRDRNFIHRALGGQRKLVAAARKVRAMKVKVRDIYQKSRENFFR</sequence>
<protein>
    <recommendedName>
        <fullName evidence="6">Disease resistance N-terminal domain-containing protein</fullName>
    </recommendedName>
</protein>
<keyword evidence="1" id="KW-0677">Repeat</keyword>
<accession>A0ABD1IKM3</accession>
<dbReference type="InterPro" id="IPR041118">
    <property type="entry name" value="Rx_N"/>
</dbReference>
<evidence type="ECO:0000313" key="7">
    <source>
        <dbReference type="EMBL" id="KAL1568329.1"/>
    </source>
</evidence>
<gene>
    <name evidence="7" type="ORF">AAHA92_03708</name>
</gene>
<keyword evidence="4" id="KW-0175">Coiled coil</keyword>